<evidence type="ECO:0000313" key="1">
    <source>
        <dbReference type="EMBL" id="DAD73070.1"/>
    </source>
</evidence>
<accession>A0A8S5LSW9</accession>
<reference evidence="1" key="1">
    <citation type="journal article" date="2021" name="Proc. Natl. Acad. Sci. U.S.A.">
        <title>A Catalog of Tens of Thousands of Viruses from Human Metagenomes Reveals Hidden Associations with Chronic Diseases.</title>
        <authorList>
            <person name="Tisza M.J."/>
            <person name="Buck C.B."/>
        </authorList>
    </citation>
    <scope>NUCLEOTIDE SEQUENCE</scope>
    <source>
        <strain evidence="1">Ct6bW13</strain>
    </source>
</reference>
<dbReference type="EMBL" id="BK014729">
    <property type="protein sequence ID" value="DAD73070.1"/>
    <property type="molecule type" value="Genomic_DNA"/>
</dbReference>
<protein>
    <submittedName>
        <fullName evidence="1">Uncharacterized protein</fullName>
    </submittedName>
</protein>
<organism evidence="1">
    <name type="scientific">Siphoviridae sp. ct6bW13</name>
    <dbReference type="NCBI Taxonomy" id="2826297"/>
    <lineage>
        <taxon>Viruses</taxon>
        <taxon>Duplodnaviria</taxon>
        <taxon>Heunggongvirae</taxon>
        <taxon>Uroviricota</taxon>
        <taxon>Caudoviricetes</taxon>
    </lineage>
</organism>
<proteinExistence type="predicted"/>
<name>A0A8S5LSW9_9CAUD</name>
<sequence>MSKASKLVSDAILGNDYAIVYVNNQAYAIQPPTIKRLAGAISCISDINLSEGSSIKEMLLSAKDSEAYAKALSWLMVGDLSKTKELCNGTLEEVVDALAAGFDLIGIAPFLKAVSLTKNASLLAATPK</sequence>